<name>F0WBZ3_9STRA</name>
<evidence type="ECO:0000256" key="1">
    <source>
        <dbReference type="SAM" id="MobiDB-lite"/>
    </source>
</evidence>
<proteinExistence type="predicted"/>
<evidence type="ECO:0000259" key="2">
    <source>
        <dbReference type="PROSITE" id="PS50195"/>
    </source>
</evidence>
<feature type="region of interest" description="Disordered" evidence="1">
    <location>
        <begin position="254"/>
        <end position="311"/>
    </location>
</feature>
<evidence type="ECO:0000313" key="3">
    <source>
        <dbReference type="EMBL" id="CCA18674.1"/>
    </source>
</evidence>
<organism evidence="3">
    <name type="scientific">Albugo laibachii Nc14</name>
    <dbReference type="NCBI Taxonomy" id="890382"/>
    <lineage>
        <taxon>Eukaryota</taxon>
        <taxon>Sar</taxon>
        <taxon>Stramenopiles</taxon>
        <taxon>Oomycota</taxon>
        <taxon>Peronosporomycetes</taxon>
        <taxon>Albuginales</taxon>
        <taxon>Albuginaceae</taxon>
        <taxon>Albugo</taxon>
    </lineage>
</organism>
<feature type="compositionally biased region" description="Polar residues" evidence="1">
    <location>
        <begin position="282"/>
        <end position="302"/>
    </location>
</feature>
<feature type="compositionally biased region" description="Polar residues" evidence="1">
    <location>
        <begin position="198"/>
        <end position="216"/>
    </location>
</feature>
<feature type="region of interest" description="Disordered" evidence="1">
    <location>
        <begin position="191"/>
        <end position="227"/>
    </location>
</feature>
<sequence>MSKLAVSVDHIEFTIDDRIVYVIQVQLDHERWQIRRRCSEFRHLRHDILHLMKHEKRAHQRAHAQRCQDYIRNVEKLAFPPRILFGNRKDRVVRERAVLLHQFLNSLLILTHQFRKDQRDSHSYTASLSSQVQASGKAFYRLRDFLKPIEDHSAPTLLQEVTGTLGSADSQKTTMSKMRMQRSVSVITDRYTRRDNNSQKSHTSNRIVNNRHNQSVPIAETLRDQPPGGQVELIQQVKSSKLVRIQSFIQSEVKQEKAAVATDQTSKLKNASKPSKDEYIKTSVQNTQPKMANNKQTSQSESIQRKSSRHKEALRSMDITLSQKSRVLAQNISVRAQRELEKALTEYDAIMILRYVDRFINKAVTKTPGCYWIGDNEHLHIDSERFLAEVEETFHALPTTFADLFKNRVGEWMFPDALDAYVQLKWNSFREWKSTPVVYEMSKASESEDGSESEYEYEQIGTGGFMRKKTIEFTQDEADVLQEMIACGTAGRDQEVRLQKQIIEQQWKRRERPKTDQNAASDDPDSDTDEEAERSNVKTYQQQMNAKRRSRLSRTIER</sequence>
<feature type="compositionally biased region" description="Acidic residues" evidence="1">
    <location>
        <begin position="522"/>
        <end position="532"/>
    </location>
</feature>
<feature type="domain" description="PX" evidence="2">
    <location>
        <begin position="1"/>
        <end position="134"/>
    </location>
</feature>
<dbReference type="SUPFAM" id="SSF64268">
    <property type="entry name" value="PX domain"/>
    <property type="match status" value="1"/>
</dbReference>
<dbReference type="AlphaFoldDB" id="F0WBZ3"/>
<protein>
    <submittedName>
        <fullName evidence="3">Uncharacterized protein AlNc14C54G4180</fullName>
    </submittedName>
</protein>
<gene>
    <name evidence="3" type="primary">AlNc14C54G4180</name>
    <name evidence="3" type="ORF">ALNC14_048170</name>
</gene>
<dbReference type="InterPro" id="IPR001683">
    <property type="entry name" value="PX_dom"/>
</dbReference>
<dbReference type="GO" id="GO:0035091">
    <property type="term" value="F:phosphatidylinositol binding"/>
    <property type="evidence" value="ECO:0007669"/>
    <property type="project" value="InterPro"/>
</dbReference>
<dbReference type="HOGENOM" id="CLU_408566_0_0_1"/>
<feature type="compositionally biased region" description="Polar residues" evidence="1">
    <location>
        <begin position="262"/>
        <end position="273"/>
    </location>
</feature>
<feature type="region of interest" description="Disordered" evidence="1">
    <location>
        <begin position="505"/>
        <end position="558"/>
    </location>
</feature>
<dbReference type="InterPro" id="IPR036871">
    <property type="entry name" value="PX_dom_sf"/>
</dbReference>
<accession>F0WBZ3</accession>
<reference evidence="3" key="2">
    <citation type="submission" date="2011-02" db="EMBL/GenBank/DDBJ databases">
        <authorList>
            <person name="MacLean D."/>
        </authorList>
    </citation>
    <scope>NUCLEOTIDE SEQUENCE</scope>
</reference>
<dbReference type="PROSITE" id="PS50195">
    <property type="entry name" value="PX"/>
    <property type="match status" value="1"/>
</dbReference>
<dbReference type="EMBL" id="FR824099">
    <property type="protein sequence ID" value="CCA18674.1"/>
    <property type="molecule type" value="Genomic_DNA"/>
</dbReference>
<dbReference type="Gene3D" id="3.30.1520.10">
    <property type="entry name" value="Phox-like domain"/>
    <property type="match status" value="1"/>
</dbReference>
<reference evidence="3" key="1">
    <citation type="journal article" date="2011" name="PLoS Biol.">
        <title>Gene gain and loss during evolution of obligate parasitism in the white rust pathogen of Arabidopsis thaliana.</title>
        <authorList>
            <person name="Kemen E."/>
            <person name="Gardiner A."/>
            <person name="Schultz-Larsen T."/>
            <person name="Kemen A.C."/>
            <person name="Balmuth A.L."/>
            <person name="Robert-Seilaniantz A."/>
            <person name="Bailey K."/>
            <person name="Holub E."/>
            <person name="Studholme D.J."/>
            <person name="Maclean D."/>
            <person name="Jones J.D."/>
        </authorList>
    </citation>
    <scope>NUCLEOTIDE SEQUENCE</scope>
</reference>